<protein>
    <submittedName>
        <fullName evidence="3">Poly(3-hydroxybutyrate) depolymerase</fullName>
    </submittedName>
</protein>
<dbReference type="Gene3D" id="3.40.50.1820">
    <property type="entry name" value="alpha/beta hydrolase"/>
    <property type="match status" value="1"/>
</dbReference>
<comment type="caution">
    <text evidence="3">The sequence shown here is derived from an EMBL/GenBank/DDBJ whole genome shotgun (WGS) entry which is preliminary data.</text>
</comment>
<evidence type="ECO:0000256" key="1">
    <source>
        <dbReference type="ARBA" id="ARBA00022729"/>
    </source>
</evidence>
<dbReference type="Pfam" id="PF00326">
    <property type="entry name" value="Peptidase_S9"/>
    <property type="match status" value="1"/>
</dbReference>
<evidence type="ECO:0000313" key="4">
    <source>
        <dbReference type="Proteomes" id="UP000520814"/>
    </source>
</evidence>
<dbReference type="EMBL" id="JACHGW010000006">
    <property type="protein sequence ID" value="MBB6053347.1"/>
    <property type="molecule type" value="Genomic_DNA"/>
</dbReference>
<dbReference type="GO" id="GO:0008236">
    <property type="term" value="F:serine-type peptidase activity"/>
    <property type="evidence" value="ECO:0007669"/>
    <property type="project" value="InterPro"/>
</dbReference>
<dbReference type="SUPFAM" id="SSF53474">
    <property type="entry name" value="alpha/beta-Hydrolases"/>
    <property type="match status" value="1"/>
</dbReference>
<sequence>MKQGVIEFRQGLVAAPSGGRGGRFAFSADNLQAKIIGKEGLESIAWSPIQSSESGEFSGRGLGLLRFTVELSAPQTFLLAASGHSMAYVNGEPRIGDVYSDNRIAVPVRLKAGKNELLFPVGRGRFAGKLVPVTSEISINTAELTQPDLVLGESAPVWGSVVVVNASEKTQRGLKILANGRVTPIPPLPPLSVRKAAFQLVPPRGLMGEELPVTLQVGSATASISLRVRKPTLTHRRTFISNVDGSVQYYAVNPAQKPAPDNALILSLHGASVQAQGQAEAYGSKESATLAAATNRRPYGFDWEDWGRLDALEVFADAQKRYPHDPTQRYLTGHSMGGHGTWSIGSLFPGQFAVIGPSAGWISFNSYGGANRVASTNPVTAAFSRAANQYDTLLFKENLKQTAIYVVHGDADDNVPVSEARTMRKELEAIGHPKLLWHEEPGAGHWWDNDPKTPGAACVDWPPMVRLFNACRRDEHPETAALVTVNPAVSATNAWATLEQQTAALEVSSFNLRREGSKLTGTTKNAARLSVGLAGIREIVVDGQTLKHDGGPLTLENSGTDWKTTRKALPTLAKSNLRSGPFKQAFTQRFVLVYGTAGSPEENAWSYAKARFDAEQFLYRGNASPDLLPDTEFDPKRERDRSVILYGNADTNRLWKQLLGTCPIKVHRDGIVFGNKSKALRQPDLACLFVYPRPDSAVGLIGAIGGTGLPGLRLTERVAYFTSGTPYPDWCVFGSKMLTEGMGGVLEAGFFANDWSLTGA</sequence>
<dbReference type="GO" id="GO:0006508">
    <property type="term" value="P:proteolysis"/>
    <property type="evidence" value="ECO:0007669"/>
    <property type="project" value="InterPro"/>
</dbReference>
<dbReference type="InterPro" id="IPR001375">
    <property type="entry name" value="Peptidase_S9_cat"/>
</dbReference>
<reference evidence="3 4" key="1">
    <citation type="submission" date="2020-08" db="EMBL/GenBank/DDBJ databases">
        <title>Genomic Encyclopedia of Type Strains, Phase IV (KMG-IV): sequencing the most valuable type-strain genomes for metagenomic binning, comparative biology and taxonomic classification.</title>
        <authorList>
            <person name="Goeker M."/>
        </authorList>
    </citation>
    <scope>NUCLEOTIDE SEQUENCE [LARGE SCALE GENOMIC DNA]</scope>
    <source>
        <strain evidence="3 4">DSM 23562</strain>
    </source>
</reference>
<dbReference type="InterPro" id="IPR050955">
    <property type="entry name" value="Plant_Biomass_Hydrol_Est"/>
</dbReference>
<feature type="domain" description="Peptidase S9 prolyl oligopeptidase catalytic" evidence="2">
    <location>
        <begin position="302"/>
        <end position="448"/>
    </location>
</feature>
<dbReference type="Proteomes" id="UP000520814">
    <property type="component" value="Unassembled WGS sequence"/>
</dbReference>
<dbReference type="InterPro" id="IPR029058">
    <property type="entry name" value="AB_hydrolase_fold"/>
</dbReference>
<evidence type="ECO:0000313" key="3">
    <source>
        <dbReference type="EMBL" id="MBB6053347.1"/>
    </source>
</evidence>
<keyword evidence="1" id="KW-0732">Signal</keyword>
<dbReference type="PANTHER" id="PTHR43037:SF4">
    <property type="entry name" value="PEPTIDASE S9 PROLYL OLIGOPEPTIDASE CATALYTIC DOMAIN-CONTAINING PROTEIN"/>
    <property type="match status" value="1"/>
</dbReference>
<accession>A0A7W9SV13</accession>
<dbReference type="RefSeq" id="WP_184203441.1">
    <property type="nucleotide sequence ID" value="NZ_JACHGW010000006.1"/>
</dbReference>
<organism evidence="3 4">
    <name type="scientific">Armatimonas rosea</name>
    <dbReference type="NCBI Taxonomy" id="685828"/>
    <lineage>
        <taxon>Bacteria</taxon>
        <taxon>Bacillati</taxon>
        <taxon>Armatimonadota</taxon>
        <taxon>Armatimonadia</taxon>
        <taxon>Armatimonadales</taxon>
        <taxon>Armatimonadaceae</taxon>
        <taxon>Armatimonas</taxon>
    </lineage>
</organism>
<dbReference type="PANTHER" id="PTHR43037">
    <property type="entry name" value="UNNAMED PRODUCT-RELATED"/>
    <property type="match status" value="1"/>
</dbReference>
<keyword evidence="4" id="KW-1185">Reference proteome</keyword>
<dbReference type="AlphaFoldDB" id="A0A7W9SV13"/>
<evidence type="ECO:0000259" key="2">
    <source>
        <dbReference type="Pfam" id="PF00326"/>
    </source>
</evidence>
<gene>
    <name evidence="3" type="ORF">HNQ39_005181</name>
</gene>
<name>A0A7W9SV13_ARMRO</name>
<proteinExistence type="predicted"/>